<feature type="compositionally biased region" description="Basic and acidic residues" evidence="14">
    <location>
        <begin position="54"/>
        <end position="68"/>
    </location>
</feature>
<dbReference type="InterPro" id="IPR018487">
    <property type="entry name" value="Hemopexin-like_repeat"/>
</dbReference>
<dbReference type="GO" id="GO:0004222">
    <property type="term" value="F:metalloendopeptidase activity"/>
    <property type="evidence" value="ECO:0007669"/>
    <property type="project" value="InterPro"/>
</dbReference>
<evidence type="ECO:0000313" key="17">
    <source>
        <dbReference type="Proteomes" id="UP000694845"/>
    </source>
</evidence>
<feature type="binding site" evidence="11">
    <location>
        <position position="316"/>
    </location>
    <ligand>
        <name>Ca(2+)</name>
        <dbReference type="ChEBI" id="CHEBI:29108"/>
        <label>2</label>
    </ligand>
</feature>
<dbReference type="CDD" id="cd04278">
    <property type="entry name" value="ZnMc_MMP"/>
    <property type="match status" value="1"/>
</dbReference>
<feature type="binding site" evidence="11">
    <location>
        <position position="358"/>
    </location>
    <ligand>
        <name>Zn(2+)</name>
        <dbReference type="ChEBI" id="CHEBI:29105"/>
        <label>2</label>
        <note>catalytic</note>
    </ligand>
</feature>
<feature type="binding site" evidence="11">
    <location>
        <position position="500"/>
    </location>
    <ligand>
        <name>Ca(2+)</name>
        <dbReference type="ChEBI" id="CHEBI:29108"/>
        <label>4</label>
    </ligand>
</feature>
<comment type="cofactor">
    <cofactor evidence="11">
        <name>Zn(2+)</name>
        <dbReference type="ChEBI" id="CHEBI:29105"/>
    </cofactor>
    <text evidence="11">Binds 2 Zn(2+) ions per subunit.</text>
</comment>
<feature type="binding site" evidence="11">
    <location>
        <position position="284"/>
    </location>
    <ligand>
        <name>Ca(2+)</name>
        <dbReference type="ChEBI" id="CHEBI:29108"/>
        <label>2</label>
    </ligand>
</feature>
<feature type="binding site" evidence="11">
    <location>
        <position position="323"/>
    </location>
    <ligand>
        <name>Ca(2+)</name>
        <dbReference type="ChEBI" id="CHEBI:29108"/>
        <label>2</label>
    </ligand>
</feature>
<reference evidence="18" key="1">
    <citation type="submission" date="2025-08" db="UniProtKB">
        <authorList>
            <consortium name="RefSeq"/>
        </authorList>
    </citation>
    <scope>IDENTIFICATION</scope>
</reference>
<feature type="binding site" evidence="11">
    <location>
        <position position="352"/>
    </location>
    <ligand>
        <name>Zn(2+)</name>
        <dbReference type="ChEBI" id="CHEBI:29105"/>
        <label>2</label>
        <note>catalytic</note>
    </ligand>
</feature>
<feature type="repeat" description="Hemopexin" evidence="13">
    <location>
        <begin position="542"/>
        <end position="590"/>
    </location>
</feature>
<dbReference type="Pfam" id="PF00045">
    <property type="entry name" value="Hemopexin"/>
    <property type="match status" value="2"/>
</dbReference>
<evidence type="ECO:0000256" key="9">
    <source>
        <dbReference type="ARBA" id="ARBA00023145"/>
    </source>
</evidence>
<dbReference type="InterPro" id="IPR006026">
    <property type="entry name" value="Peptidase_Metallo"/>
</dbReference>
<dbReference type="OrthoDB" id="406838at2759"/>
<keyword evidence="6" id="KW-0378">Hydrolase</keyword>
<keyword evidence="7 11" id="KW-0862">Zinc</keyword>
<dbReference type="InterPro" id="IPR002477">
    <property type="entry name" value="Peptidoglycan-bd-like"/>
</dbReference>
<evidence type="ECO:0000256" key="12">
    <source>
        <dbReference type="PIRSR" id="PIRSR621190-5"/>
    </source>
</evidence>
<evidence type="ECO:0000256" key="3">
    <source>
        <dbReference type="ARBA" id="ARBA00022723"/>
    </source>
</evidence>
<feature type="binding site" evidence="11">
    <location>
        <position position="301"/>
    </location>
    <ligand>
        <name>Ca(2+)</name>
        <dbReference type="ChEBI" id="CHEBI:29108"/>
        <label>3</label>
    </ligand>
</feature>
<feature type="binding site" evidence="11">
    <location>
        <position position="309"/>
    </location>
    <ligand>
        <name>Zn(2+)</name>
        <dbReference type="ChEBI" id="CHEBI:29105"/>
        <label>1</label>
    </ligand>
</feature>
<dbReference type="GO" id="GO:0030198">
    <property type="term" value="P:extracellular matrix organization"/>
    <property type="evidence" value="ECO:0007669"/>
    <property type="project" value="TreeGrafter"/>
</dbReference>
<feature type="binding site" evidence="11">
    <location>
        <position position="328"/>
    </location>
    <ligand>
        <name>Ca(2+)</name>
        <dbReference type="ChEBI" id="CHEBI:29108"/>
        <label>1</label>
    </ligand>
</feature>
<dbReference type="PRINTS" id="PR00138">
    <property type="entry name" value="MATRIXIN"/>
</dbReference>
<feature type="binding site" evidence="11">
    <location>
        <position position="330"/>
    </location>
    <ligand>
        <name>Ca(2+)</name>
        <dbReference type="ChEBI" id="CHEBI:29108"/>
        <label>3</label>
    </ligand>
</feature>
<feature type="compositionally biased region" description="Low complexity" evidence="14">
    <location>
        <begin position="416"/>
        <end position="445"/>
    </location>
</feature>
<feature type="binding site" evidence="11">
    <location>
        <position position="330"/>
    </location>
    <ligand>
        <name>Ca(2+)</name>
        <dbReference type="ChEBI" id="CHEBI:29108"/>
        <label>1</label>
    </ligand>
</feature>
<feature type="region of interest" description="Disordered" evidence="14">
    <location>
        <begin position="28"/>
        <end position="131"/>
    </location>
</feature>
<feature type="signal peptide" evidence="15">
    <location>
        <begin position="1"/>
        <end position="26"/>
    </location>
</feature>
<dbReference type="InterPro" id="IPR021190">
    <property type="entry name" value="Pept_M10A"/>
</dbReference>
<evidence type="ECO:0000256" key="14">
    <source>
        <dbReference type="SAM" id="MobiDB-lite"/>
    </source>
</evidence>
<evidence type="ECO:0000256" key="8">
    <source>
        <dbReference type="ARBA" id="ARBA00023049"/>
    </source>
</evidence>
<keyword evidence="3 11" id="KW-0479">Metal-binding</keyword>
<feature type="region of interest" description="Disordered" evidence="14">
    <location>
        <begin position="390"/>
        <end position="447"/>
    </location>
</feature>
<feature type="compositionally biased region" description="Pro residues" evidence="14">
    <location>
        <begin position="396"/>
        <end position="415"/>
    </location>
</feature>
<dbReference type="InterPro" id="IPR036365">
    <property type="entry name" value="PGBD-like_sf"/>
</dbReference>
<keyword evidence="17" id="KW-1185">Reference proteome</keyword>
<feature type="binding site" evidence="11">
    <location>
        <position position="366"/>
    </location>
    <ligand>
        <name>Zn(2+)</name>
        <dbReference type="ChEBI" id="CHEBI:29105"/>
        <label>2</label>
        <note>catalytic</note>
    </ligand>
</feature>
<dbReference type="OMA" id="LDEMTMM"/>
<dbReference type="InterPro" id="IPR036375">
    <property type="entry name" value="Hemopexin-like_dom_sf"/>
</dbReference>
<sequence length="641" mass="72191">MRVLSLYALFAIALLVCCLAPSDVLSKPLKKKRGRHGQQGWDRGDGHRRRGSGRHGEGHGERPEHSQEGDGSGDEMSPADGNANDGEGDGGRNHSSKRPNDRGIWSIRPRYKPGHAKRPRKGPLGFEGNVANEKKNHMKEAMGYMSKFGYLGDMDEDDWNTGSVSEKQIKKSIKMMQKFMGLHQTGELDEMTMMMMKKPRCGVRDVQPSEVLVEENSTNVGPLSYQHFGQRWDQTEITFRILNYPRNMPEADAREAILRAFRVWSDVTPLTFHEVGRIVPEYADFYIKFGTGYHGDDYPFDGRNGVLAHAFLPKTNSGDLEGDVHFDDDELFTYASYDGTNLFQVAAHEIGHSLGLSHSSDPTALMAPFYPGYQPIFYLPYDDVAGIQSLYGSNPNPRPYPNPYPNPDLSPPTNPPTTTVAPPTTKKTTSGPNPNPTGTIPTVTPEDPCSPLIEATTIWRGEFFAFTGDKYGRIRDYQILSQGGGSTTSYFFQNFPGSIDAIYESPVSYKLFVFKGPSYYVYDGLMLESGPNPITDLDPSLPSDLDAAVSWAVYDKTYFFKDELVWRFDEVTQTVDSGWPYPIQDVWVGLPNKVTAAWHDEEQFLTYFMSGKDYYRYDDLYAEVEVDLYPRDFILDYFGCF</sequence>
<dbReference type="GO" id="GO:0030574">
    <property type="term" value="P:collagen catabolic process"/>
    <property type="evidence" value="ECO:0007669"/>
    <property type="project" value="TreeGrafter"/>
</dbReference>
<feature type="short sequence motif" description="Cysteine switch" evidence="12">
    <location>
        <begin position="199"/>
        <end position="206"/>
    </location>
</feature>
<evidence type="ECO:0000256" key="2">
    <source>
        <dbReference type="ARBA" id="ARBA00022670"/>
    </source>
</evidence>
<dbReference type="InterPro" id="IPR024079">
    <property type="entry name" value="MetalloPept_cat_dom_sf"/>
</dbReference>
<protein>
    <submittedName>
        <fullName evidence="18">Collagenase 3-like</fullName>
    </submittedName>
</protein>
<evidence type="ECO:0000256" key="5">
    <source>
        <dbReference type="ARBA" id="ARBA00022737"/>
    </source>
</evidence>
<keyword evidence="8" id="KW-0482">Metalloprotease</keyword>
<feature type="active site" evidence="10">
    <location>
        <position position="349"/>
    </location>
</feature>
<feature type="chain" id="PRO_5034311735" evidence="15">
    <location>
        <begin position="27"/>
        <end position="641"/>
    </location>
</feature>
<dbReference type="AlphaFoldDB" id="A0A8B7Z953"/>
<evidence type="ECO:0000256" key="1">
    <source>
        <dbReference type="ARBA" id="ARBA00010370"/>
    </source>
</evidence>
<evidence type="ECO:0000259" key="16">
    <source>
        <dbReference type="SMART" id="SM00235"/>
    </source>
</evidence>
<evidence type="ECO:0000256" key="13">
    <source>
        <dbReference type="PROSITE-ProRule" id="PRU01011"/>
    </source>
</evidence>
<dbReference type="Gene3D" id="2.110.10.10">
    <property type="entry name" value="Hemopexin-like domain"/>
    <property type="match status" value="1"/>
</dbReference>
<feature type="binding site" evidence="11">
    <location>
        <position position="327"/>
    </location>
    <ligand>
        <name>Ca(2+)</name>
        <dbReference type="ChEBI" id="CHEBI:29108"/>
        <label>3</label>
    </ligand>
</feature>
<keyword evidence="4 15" id="KW-0732">Signal</keyword>
<dbReference type="CDD" id="cd00094">
    <property type="entry name" value="HX"/>
    <property type="match status" value="1"/>
</dbReference>
<proteinExistence type="inferred from homology"/>
<feature type="repeat" description="Hemopexin" evidence="13">
    <location>
        <begin position="591"/>
        <end position="640"/>
    </location>
</feature>
<dbReference type="PANTHER" id="PTHR10201:SF291">
    <property type="entry name" value="MATRIX METALLOPROTEINASE 1, ISOFORM C-RELATED"/>
    <property type="match status" value="1"/>
</dbReference>
<dbReference type="SUPFAM" id="SSF47090">
    <property type="entry name" value="PGBD-like"/>
    <property type="match status" value="1"/>
</dbReference>
<dbReference type="RefSeq" id="XP_022102198.1">
    <property type="nucleotide sequence ID" value="XM_022246506.1"/>
</dbReference>
<dbReference type="InterPro" id="IPR001818">
    <property type="entry name" value="Pept_M10_metallopeptidase"/>
</dbReference>
<dbReference type="SUPFAM" id="SSF50923">
    <property type="entry name" value="Hemopexin-like domain"/>
    <property type="match status" value="1"/>
</dbReference>
<dbReference type="GO" id="GO:0006508">
    <property type="term" value="P:proteolysis"/>
    <property type="evidence" value="ECO:0007669"/>
    <property type="project" value="UniProtKB-KW"/>
</dbReference>
<dbReference type="SMART" id="SM00235">
    <property type="entry name" value="ZnMc"/>
    <property type="match status" value="1"/>
</dbReference>
<evidence type="ECO:0000313" key="18">
    <source>
        <dbReference type="RefSeq" id="XP_022102198.1"/>
    </source>
</evidence>
<dbReference type="Proteomes" id="UP000694845">
    <property type="component" value="Unplaced"/>
</dbReference>
<organism evidence="17 18">
    <name type="scientific">Acanthaster planci</name>
    <name type="common">Crown-of-thorns starfish</name>
    <dbReference type="NCBI Taxonomy" id="133434"/>
    <lineage>
        <taxon>Eukaryota</taxon>
        <taxon>Metazoa</taxon>
        <taxon>Echinodermata</taxon>
        <taxon>Eleutherozoa</taxon>
        <taxon>Asterozoa</taxon>
        <taxon>Asteroidea</taxon>
        <taxon>Valvatacea</taxon>
        <taxon>Valvatida</taxon>
        <taxon>Acanthasteridae</taxon>
        <taxon>Acanthaster</taxon>
    </lineage>
</organism>
<dbReference type="InterPro" id="IPR000585">
    <property type="entry name" value="Hemopexin-like_dom"/>
</dbReference>
<comment type="cofactor">
    <cofactor evidence="11">
        <name>Ca(2+)</name>
        <dbReference type="ChEBI" id="CHEBI:29108"/>
    </cofactor>
    <text evidence="11">Can bind about 5 Ca(2+) ions per subunit.</text>
</comment>
<dbReference type="PROSITE" id="PS51642">
    <property type="entry name" value="HEMOPEXIN_2"/>
    <property type="match status" value="3"/>
</dbReference>
<dbReference type="GO" id="GO:0008270">
    <property type="term" value="F:zinc ion binding"/>
    <property type="evidence" value="ECO:0007669"/>
    <property type="project" value="InterPro"/>
</dbReference>
<dbReference type="PANTHER" id="PTHR10201">
    <property type="entry name" value="MATRIX METALLOPROTEINASE"/>
    <property type="match status" value="1"/>
</dbReference>
<evidence type="ECO:0000256" key="7">
    <source>
        <dbReference type="ARBA" id="ARBA00022833"/>
    </source>
</evidence>
<dbReference type="GeneID" id="110985467"/>
<gene>
    <name evidence="18" type="primary">LOC110985467</name>
</gene>
<feature type="binding site" evidence="11">
    <location>
        <position position="296"/>
    </location>
    <ligand>
        <name>Zn(2+)</name>
        <dbReference type="ChEBI" id="CHEBI:29105"/>
        <label>1</label>
    </ligand>
</feature>
<dbReference type="InterPro" id="IPR033739">
    <property type="entry name" value="M10A_MMP"/>
</dbReference>
<dbReference type="SUPFAM" id="SSF55486">
    <property type="entry name" value="Metalloproteases ('zincins'), catalytic domain"/>
    <property type="match status" value="1"/>
</dbReference>
<dbReference type="KEGG" id="aplc:110985467"/>
<feature type="domain" description="Peptidase metallopeptidase" evidence="16">
    <location>
        <begin position="228"/>
        <end position="393"/>
    </location>
</feature>
<evidence type="ECO:0000256" key="10">
    <source>
        <dbReference type="PIRSR" id="PIRSR621190-1"/>
    </source>
</evidence>
<feature type="binding site" evidence="11">
    <location>
        <position position="548"/>
    </location>
    <ligand>
        <name>Ca(2+)</name>
        <dbReference type="ChEBI" id="CHEBI:29108"/>
        <label>5</label>
    </ligand>
</feature>
<keyword evidence="2" id="KW-0645">Protease</keyword>
<feature type="binding site" evidence="11">
    <location>
        <position position="294"/>
    </location>
    <ligand>
        <name>Zn(2+)</name>
        <dbReference type="ChEBI" id="CHEBI:29105"/>
        <label>1</label>
    </ligand>
</feature>
<evidence type="ECO:0000256" key="6">
    <source>
        <dbReference type="ARBA" id="ARBA00022801"/>
    </source>
</evidence>
<evidence type="ECO:0000256" key="11">
    <source>
        <dbReference type="PIRSR" id="PIRSR621190-2"/>
    </source>
</evidence>
<dbReference type="SMART" id="SM00120">
    <property type="entry name" value="HX"/>
    <property type="match status" value="4"/>
</dbReference>
<feature type="repeat" description="Hemopexin" evidence="13">
    <location>
        <begin position="496"/>
        <end position="541"/>
    </location>
</feature>
<comment type="similarity">
    <text evidence="1">Belongs to the peptidase M10A family.</text>
</comment>
<keyword evidence="9" id="KW-0865">Zymogen</keyword>
<feature type="binding site" evidence="11">
    <location>
        <position position="348"/>
    </location>
    <ligand>
        <name>Zn(2+)</name>
        <dbReference type="ChEBI" id="CHEBI:29105"/>
        <label>2</label>
        <note>catalytic</note>
    </ligand>
</feature>
<keyword evidence="5" id="KW-0677">Repeat</keyword>
<evidence type="ECO:0000256" key="15">
    <source>
        <dbReference type="SAM" id="SignalP"/>
    </source>
</evidence>
<accession>A0A8B7Z953</accession>
<dbReference type="FunFam" id="3.40.390.10:FF:000068">
    <property type="entry name" value="Predicted protein"/>
    <property type="match status" value="1"/>
</dbReference>
<feature type="binding site" evidence="11">
    <location>
        <position position="302"/>
    </location>
    <ligand>
        <name>Ca(2+)</name>
        <dbReference type="ChEBI" id="CHEBI:29108"/>
        <label>3</label>
    </ligand>
</feature>
<feature type="binding site" description="in inhibited form" evidence="11">
    <location>
        <position position="201"/>
    </location>
    <ligand>
        <name>Zn(2+)</name>
        <dbReference type="ChEBI" id="CHEBI:29105"/>
        <label>2</label>
        <note>catalytic</note>
    </ligand>
</feature>
<dbReference type="Pfam" id="PF00413">
    <property type="entry name" value="Peptidase_M10"/>
    <property type="match status" value="1"/>
</dbReference>
<feature type="binding site" evidence="11">
    <location>
        <position position="325"/>
    </location>
    <ligand>
        <name>Zn(2+)</name>
        <dbReference type="ChEBI" id="CHEBI:29105"/>
        <label>1</label>
    </ligand>
</feature>
<dbReference type="GO" id="GO:0031012">
    <property type="term" value="C:extracellular matrix"/>
    <property type="evidence" value="ECO:0007669"/>
    <property type="project" value="InterPro"/>
</dbReference>
<keyword evidence="11" id="KW-0106">Calcium</keyword>
<evidence type="ECO:0000256" key="4">
    <source>
        <dbReference type="ARBA" id="ARBA00022729"/>
    </source>
</evidence>
<dbReference type="Gene3D" id="3.40.390.10">
    <property type="entry name" value="Collagenase (Catalytic Domain)"/>
    <property type="match status" value="1"/>
</dbReference>
<feature type="compositionally biased region" description="Basic residues" evidence="14">
    <location>
        <begin position="109"/>
        <end position="121"/>
    </location>
</feature>
<name>A0A8B7Z953_ACAPL</name>
<dbReference type="Pfam" id="PF01471">
    <property type="entry name" value="PG_binding_1"/>
    <property type="match status" value="1"/>
</dbReference>